<keyword evidence="5 6" id="KW-0472">Membrane</keyword>
<dbReference type="STRING" id="102285.A0A158QGG8"/>
<keyword evidence="10" id="KW-1185">Reference proteome</keyword>
<evidence type="ECO:0000256" key="5">
    <source>
        <dbReference type="ARBA" id="ARBA00023136"/>
    </source>
</evidence>
<organism evidence="11">
    <name type="scientific">Rodentolepis nana</name>
    <name type="common">Dwarf tapeworm</name>
    <name type="synonym">Hymenolepis nana</name>
    <dbReference type="NCBI Taxonomy" id="102285"/>
    <lineage>
        <taxon>Eukaryota</taxon>
        <taxon>Metazoa</taxon>
        <taxon>Spiralia</taxon>
        <taxon>Lophotrochozoa</taxon>
        <taxon>Platyhelminthes</taxon>
        <taxon>Cestoda</taxon>
        <taxon>Eucestoda</taxon>
        <taxon>Cyclophyllidea</taxon>
        <taxon>Hymenolepididae</taxon>
        <taxon>Rodentolepis</taxon>
    </lineage>
</organism>
<evidence type="ECO:0000256" key="1">
    <source>
        <dbReference type="ARBA" id="ARBA00004457"/>
    </source>
</evidence>
<dbReference type="InterPro" id="IPR012936">
    <property type="entry name" value="Erv_C"/>
</dbReference>
<evidence type="ECO:0000256" key="4">
    <source>
        <dbReference type="ARBA" id="ARBA00022989"/>
    </source>
</evidence>
<accession>A0A158QGG8</accession>
<evidence type="ECO:0000256" key="2">
    <source>
        <dbReference type="ARBA" id="ARBA00005648"/>
    </source>
</evidence>
<reference evidence="9 10" key="2">
    <citation type="submission" date="2018-11" db="EMBL/GenBank/DDBJ databases">
        <authorList>
            <consortium name="Pathogen Informatics"/>
        </authorList>
    </citation>
    <scope>NUCLEOTIDE SEQUENCE [LARGE SCALE GENOMIC DNA]</scope>
</reference>
<feature type="transmembrane region" description="Helical" evidence="6">
    <location>
        <begin position="39"/>
        <end position="60"/>
    </location>
</feature>
<evidence type="ECO:0000313" key="11">
    <source>
        <dbReference type="WBParaSite" id="HNAJ_0000004301-mRNA-1"/>
    </source>
</evidence>
<protein>
    <submittedName>
        <fullName evidence="11">Endoplasmic reticulum-Golgi intermediate compartment protein 2</fullName>
    </submittedName>
</protein>
<dbReference type="InterPro" id="IPR039542">
    <property type="entry name" value="Erv_N"/>
</dbReference>
<dbReference type="GO" id="GO:0033116">
    <property type="term" value="C:endoplasmic reticulum-Golgi intermediate compartment membrane"/>
    <property type="evidence" value="ECO:0007669"/>
    <property type="project" value="UniProtKB-SubCell"/>
</dbReference>
<name>A0A158QGG8_RODNA</name>
<proteinExistence type="inferred from homology"/>
<dbReference type="GO" id="GO:0030134">
    <property type="term" value="C:COPII-coated ER to Golgi transport vesicle"/>
    <property type="evidence" value="ECO:0007669"/>
    <property type="project" value="TreeGrafter"/>
</dbReference>
<feature type="transmembrane region" description="Helical" evidence="6">
    <location>
        <begin position="349"/>
        <end position="373"/>
    </location>
</feature>
<keyword evidence="4 6" id="KW-1133">Transmembrane helix</keyword>
<comment type="similarity">
    <text evidence="2">Belongs to the ERGIC family.</text>
</comment>
<dbReference type="EMBL" id="UZAE01000008">
    <property type="protein sequence ID" value="VDN95903.1"/>
    <property type="molecule type" value="Genomic_DNA"/>
</dbReference>
<dbReference type="Pfam" id="PF13850">
    <property type="entry name" value="ERGIC_N"/>
    <property type="match status" value="1"/>
</dbReference>
<gene>
    <name evidence="9" type="ORF">HNAJ_LOCUS44</name>
</gene>
<dbReference type="AlphaFoldDB" id="A0A158QGG8"/>
<dbReference type="PANTHER" id="PTHR10984">
    <property type="entry name" value="ENDOPLASMIC RETICULUM-GOLGI INTERMEDIATE COMPARTMENT PROTEIN"/>
    <property type="match status" value="1"/>
</dbReference>
<feature type="domain" description="Endoplasmic reticulum vesicle transporter N-terminal" evidence="8">
    <location>
        <begin position="23"/>
        <end position="108"/>
    </location>
</feature>
<evidence type="ECO:0000259" key="8">
    <source>
        <dbReference type="Pfam" id="PF13850"/>
    </source>
</evidence>
<dbReference type="GO" id="GO:0006890">
    <property type="term" value="P:retrograde vesicle-mediated transport, Golgi to endoplasmic reticulum"/>
    <property type="evidence" value="ECO:0007669"/>
    <property type="project" value="TreeGrafter"/>
</dbReference>
<reference evidence="11" key="1">
    <citation type="submission" date="2016-04" db="UniProtKB">
        <authorList>
            <consortium name="WormBaseParasite"/>
        </authorList>
    </citation>
    <scope>IDENTIFICATION</scope>
</reference>
<dbReference type="InterPro" id="IPR045888">
    <property type="entry name" value="Erv"/>
</dbReference>
<dbReference type="GO" id="GO:0005783">
    <property type="term" value="C:endoplasmic reticulum"/>
    <property type="evidence" value="ECO:0007669"/>
    <property type="project" value="TreeGrafter"/>
</dbReference>
<evidence type="ECO:0000256" key="6">
    <source>
        <dbReference type="SAM" id="Phobius"/>
    </source>
</evidence>
<dbReference type="OrthoDB" id="5541786at2759"/>
<feature type="domain" description="Endoplasmic reticulum vesicle transporter C-terminal" evidence="7">
    <location>
        <begin position="175"/>
        <end position="361"/>
    </location>
</feature>
<keyword evidence="3 6" id="KW-0812">Transmembrane</keyword>
<sequence length="401" mass="45176">MEVRHRTIYNKEKHDSDTFVEKIRKIDTFEKLPQECINYTSSGGGASIITFLIIFMLIIAELNRFTNPEVNFHYLVDDSIEGELPINIDMTVAMKCSEVSIDVVDLNGNGLGSTSHLKVINSKFELAPERKKRFNARREQMNFLREQHHTLYQYFWSSQIDNEEFDLQPIHHYREDEVSESKADACRFVGTFMARKSPGNLHITTGKPLKLNSNVHIHIAPLSSNGVRNFSHRIHHLSFGSPLPNFIHPLDAEEIIYNDPSAVVLLATLMYQYFIEVIPTTFRTSLTETKTYQYAVTEQARSISQNNQGQGVPGIFFRYDTFPVRVEVEALAGGGGSGSIVRLLLRLSAIVGGVFATGNLICLLLRAVIAFCWSLRDGFSPRSATPGLEASAPLIPEFEGF</sequence>
<evidence type="ECO:0000259" key="7">
    <source>
        <dbReference type="Pfam" id="PF07970"/>
    </source>
</evidence>
<comment type="subcellular location">
    <subcellularLocation>
        <location evidence="1">Endoplasmic reticulum-Golgi intermediate compartment membrane</location>
        <topology evidence="1">Multi-pass membrane protein</topology>
    </subcellularLocation>
</comment>
<dbReference type="WBParaSite" id="HNAJ_0000004301-mRNA-1">
    <property type="protein sequence ID" value="HNAJ_0000004301-mRNA-1"/>
    <property type="gene ID" value="HNAJ_0000004301"/>
</dbReference>
<dbReference type="GO" id="GO:0006888">
    <property type="term" value="P:endoplasmic reticulum to Golgi vesicle-mediated transport"/>
    <property type="evidence" value="ECO:0007669"/>
    <property type="project" value="TreeGrafter"/>
</dbReference>
<dbReference type="Proteomes" id="UP000278807">
    <property type="component" value="Unassembled WGS sequence"/>
</dbReference>
<dbReference type="Pfam" id="PF07970">
    <property type="entry name" value="COPIIcoated_ERV"/>
    <property type="match status" value="1"/>
</dbReference>
<dbReference type="PANTHER" id="PTHR10984:SF30">
    <property type="entry name" value="ENDOPLASMIC RETICULUM-GOLGI INTERMEDIATE COMPARTMENT PROTEIN 2"/>
    <property type="match status" value="1"/>
</dbReference>
<evidence type="ECO:0000313" key="9">
    <source>
        <dbReference type="EMBL" id="VDN95903.1"/>
    </source>
</evidence>
<evidence type="ECO:0000256" key="3">
    <source>
        <dbReference type="ARBA" id="ARBA00022692"/>
    </source>
</evidence>
<evidence type="ECO:0000313" key="10">
    <source>
        <dbReference type="Proteomes" id="UP000278807"/>
    </source>
</evidence>